<feature type="region of interest" description="Disordered" evidence="1">
    <location>
        <begin position="171"/>
        <end position="208"/>
    </location>
</feature>
<evidence type="ECO:0000313" key="3">
    <source>
        <dbReference type="Proteomes" id="UP000008063"/>
    </source>
</evidence>
<feature type="region of interest" description="Disordered" evidence="1">
    <location>
        <begin position="82"/>
        <end position="101"/>
    </location>
</feature>
<dbReference type="Proteomes" id="UP000008063">
    <property type="component" value="Unassembled WGS sequence"/>
</dbReference>
<dbReference type="EMBL" id="GL945474">
    <property type="protein sequence ID" value="EGO04862.1"/>
    <property type="molecule type" value="Genomic_DNA"/>
</dbReference>
<feature type="compositionally biased region" description="Low complexity" evidence="1">
    <location>
        <begin position="176"/>
        <end position="186"/>
    </location>
</feature>
<protein>
    <submittedName>
        <fullName evidence="2">Uncharacterized protein</fullName>
    </submittedName>
</protein>
<proteinExistence type="predicted"/>
<gene>
    <name evidence="2" type="ORF">SERLA73DRAFT_157739</name>
</gene>
<evidence type="ECO:0000313" key="2">
    <source>
        <dbReference type="EMBL" id="EGO04862.1"/>
    </source>
</evidence>
<dbReference type="InParanoid" id="F8PGR0"/>
<name>F8PGR0_SERL3</name>
<sequence length="208" mass="24039">MSNLEYRDLPEPSNSTDSAFTREMMDALPRIDTPPPKEARLEAYVKQEVEKAIRQTQMHYQSQLDEALEEVSVLQRRLKKQIPPPPEKVERSRTALEKPENFSGDKKKYRAFRESLLLHFEDDAVYFKDDRKKISFVLSFMKEGEAAAFRTDWLENRVDAQQLGARYYKHIPTPDAANSTEENAAETVEERSGTPLKNLEQKFGPQSG</sequence>
<dbReference type="AlphaFoldDB" id="F8PGR0"/>
<feature type="region of interest" description="Disordered" evidence="1">
    <location>
        <begin position="1"/>
        <end position="20"/>
    </location>
</feature>
<dbReference type="HOGENOM" id="CLU_1321603_0_0_1"/>
<evidence type="ECO:0000256" key="1">
    <source>
        <dbReference type="SAM" id="MobiDB-lite"/>
    </source>
</evidence>
<keyword evidence="3" id="KW-1185">Reference proteome</keyword>
<feature type="compositionally biased region" description="Basic and acidic residues" evidence="1">
    <location>
        <begin position="1"/>
        <end position="10"/>
    </location>
</feature>
<reference evidence="3" key="1">
    <citation type="journal article" date="2011" name="Science">
        <title>The plant cell wall-decomposing machinery underlies the functional diversity of forest fungi.</title>
        <authorList>
            <person name="Eastwood D.C."/>
            <person name="Floudas D."/>
            <person name="Binder M."/>
            <person name="Majcherczyk A."/>
            <person name="Schneider P."/>
            <person name="Aerts A."/>
            <person name="Asiegbu F.O."/>
            <person name="Baker S.E."/>
            <person name="Barry K."/>
            <person name="Bendiksby M."/>
            <person name="Blumentritt M."/>
            <person name="Coutinho P.M."/>
            <person name="Cullen D."/>
            <person name="de Vries R.P."/>
            <person name="Gathman A."/>
            <person name="Goodell B."/>
            <person name="Henrissat B."/>
            <person name="Ihrmark K."/>
            <person name="Kauserud H."/>
            <person name="Kohler A."/>
            <person name="LaButti K."/>
            <person name="Lapidus A."/>
            <person name="Lavin J.L."/>
            <person name="Lee Y.-H."/>
            <person name="Lindquist E."/>
            <person name="Lilly W."/>
            <person name="Lucas S."/>
            <person name="Morin E."/>
            <person name="Murat C."/>
            <person name="Oguiza J.A."/>
            <person name="Park J."/>
            <person name="Pisabarro A.G."/>
            <person name="Riley R."/>
            <person name="Rosling A."/>
            <person name="Salamov A."/>
            <person name="Schmidt O."/>
            <person name="Schmutz J."/>
            <person name="Skrede I."/>
            <person name="Stenlid J."/>
            <person name="Wiebenga A."/>
            <person name="Xie X."/>
            <person name="Kuees U."/>
            <person name="Hibbett D.S."/>
            <person name="Hoffmeister D."/>
            <person name="Hoegberg N."/>
            <person name="Martin F."/>
            <person name="Grigoriev I.V."/>
            <person name="Watkinson S.C."/>
        </authorList>
    </citation>
    <scope>NUCLEOTIDE SEQUENCE [LARGE SCALE GENOMIC DNA]</scope>
    <source>
        <strain evidence="3">strain S7.3</strain>
    </source>
</reference>
<feature type="compositionally biased region" description="Basic and acidic residues" evidence="1">
    <location>
        <begin position="87"/>
        <end position="101"/>
    </location>
</feature>
<organism evidence="3">
    <name type="scientific">Serpula lacrymans var. lacrymans (strain S7.3)</name>
    <name type="common">Dry rot fungus</name>
    <dbReference type="NCBI Taxonomy" id="936435"/>
    <lineage>
        <taxon>Eukaryota</taxon>
        <taxon>Fungi</taxon>
        <taxon>Dikarya</taxon>
        <taxon>Basidiomycota</taxon>
        <taxon>Agaricomycotina</taxon>
        <taxon>Agaricomycetes</taxon>
        <taxon>Agaricomycetidae</taxon>
        <taxon>Boletales</taxon>
        <taxon>Coniophorineae</taxon>
        <taxon>Serpulaceae</taxon>
        <taxon>Serpula</taxon>
    </lineage>
</organism>
<accession>F8PGR0</accession>